<dbReference type="InterPro" id="IPR004365">
    <property type="entry name" value="NA-bd_OB_tRNA"/>
</dbReference>
<feature type="binding site" evidence="9">
    <location>
        <position position="412"/>
    </location>
    <ligand>
        <name>Mg(2+)</name>
        <dbReference type="ChEBI" id="CHEBI:18420"/>
        <label>1</label>
    </ligand>
</feature>
<sequence>MSHELTEQEQVRREKMEALREKGIDPFGVSFKPNVRSIELFEEFGETSKEELEQIGRHVKIAGRVMTKRLMGKAGFVHLLDRDGQIQVYIRKDAVGDTWFEYFQELDLGDIIGVEGNVFRTNHGELSVKAEKIVHLTKALRPLPDKHHGLTDVEERYRRRYVDLIASEKSRETAKKRVLIMRKLREFLDNEGMLEVETPVLTPILGGAAARPFVTHHNTLDMDFYLRIATELPLKRLIVGGLEGVYEIGRLFRNEGMSPKHNPEFTTVEAYVAYADMYDMMDLSERLFEYITTEVNGSTEIEYNGVSLSLKGPYRRVHMVDAIKEVTGIDLWPQRTVEEMLQLAKENNVHVEKHQQTFGHIVNLFFEQFVEETIVQPTFVYGHPLEISPLAKKNPADPRFTERFELFINHVEYANAFSELNDPIDQKERFEAQLKEKHLGNDEANEMDIDYVEALEYGMPPTGGIGIGLDRFVMLITDSKTIRDVLLFPHMKHR</sequence>
<dbReference type="GO" id="GO:0005524">
    <property type="term" value="F:ATP binding"/>
    <property type="evidence" value="ECO:0007669"/>
    <property type="project" value="UniProtKB-UniRule"/>
</dbReference>
<dbReference type="FunFam" id="2.40.50.140:FF:000024">
    <property type="entry name" value="Lysine--tRNA ligase"/>
    <property type="match status" value="1"/>
</dbReference>
<dbReference type="GO" id="GO:0005829">
    <property type="term" value="C:cytosol"/>
    <property type="evidence" value="ECO:0007669"/>
    <property type="project" value="TreeGrafter"/>
</dbReference>
<evidence type="ECO:0000259" key="11">
    <source>
        <dbReference type="PROSITE" id="PS50862"/>
    </source>
</evidence>
<keyword evidence="6 9" id="KW-0648">Protein biosynthesis</keyword>
<keyword evidence="13" id="KW-1185">Reference proteome</keyword>
<dbReference type="RefSeq" id="WP_067634263.1">
    <property type="nucleotide sequence ID" value="NZ_CP013213.1"/>
</dbReference>
<evidence type="ECO:0000313" key="12">
    <source>
        <dbReference type="EMBL" id="AMC94479.1"/>
    </source>
</evidence>
<feature type="domain" description="Aminoacyl-transfer RNA synthetases class-II family profile" evidence="11">
    <location>
        <begin position="180"/>
        <end position="489"/>
    </location>
</feature>
<comment type="subcellular location">
    <subcellularLocation>
        <location evidence="9">Cytoplasm</location>
    </subcellularLocation>
</comment>
<dbReference type="CDD" id="cd00775">
    <property type="entry name" value="LysRS_core"/>
    <property type="match status" value="1"/>
</dbReference>
<dbReference type="Proteomes" id="UP000063781">
    <property type="component" value="Chromosome"/>
</dbReference>
<evidence type="ECO:0000256" key="8">
    <source>
        <dbReference type="ARBA" id="ARBA00048573"/>
    </source>
</evidence>
<dbReference type="PANTHER" id="PTHR42918">
    <property type="entry name" value="LYSYL-TRNA SYNTHETASE"/>
    <property type="match status" value="1"/>
</dbReference>
<proteinExistence type="inferred from homology"/>
<keyword evidence="4 9" id="KW-0547">Nucleotide-binding</keyword>
<dbReference type="GO" id="GO:0004824">
    <property type="term" value="F:lysine-tRNA ligase activity"/>
    <property type="evidence" value="ECO:0007669"/>
    <property type="project" value="UniProtKB-UniRule"/>
</dbReference>
<dbReference type="InterPro" id="IPR002313">
    <property type="entry name" value="Lys-tRNA-ligase_II"/>
</dbReference>
<comment type="similarity">
    <text evidence="1 9">Belongs to the class-II aminoacyl-tRNA synthetase family.</text>
</comment>
<dbReference type="SUPFAM" id="SSF55681">
    <property type="entry name" value="Class II aaRS and biotin synthetases"/>
    <property type="match status" value="1"/>
</dbReference>
<dbReference type="InterPro" id="IPR044136">
    <property type="entry name" value="Lys-tRNA-ligase_II_N"/>
</dbReference>
<dbReference type="SUPFAM" id="SSF50249">
    <property type="entry name" value="Nucleic acid-binding proteins"/>
    <property type="match status" value="1"/>
</dbReference>
<gene>
    <name evidence="9" type="primary">lysS</name>
    <name evidence="12" type="ORF">AOC36_10985</name>
</gene>
<evidence type="ECO:0000313" key="13">
    <source>
        <dbReference type="Proteomes" id="UP000063781"/>
    </source>
</evidence>
<evidence type="ECO:0000256" key="7">
    <source>
        <dbReference type="ARBA" id="ARBA00023146"/>
    </source>
</evidence>
<keyword evidence="9" id="KW-0963">Cytoplasm</keyword>
<dbReference type="InterPro" id="IPR045864">
    <property type="entry name" value="aa-tRNA-synth_II/BPL/LPL"/>
</dbReference>
<keyword evidence="9 10" id="KW-0460">Magnesium</keyword>
<evidence type="ECO:0000256" key="6">
    <source>
        <dbReference type="ARBA" id="ARBA00022917"/>
    </source>
</evidence>
<dbReference type="GO" id="GO:0016740">
    <property type="term" value="F:transferase activity"/>
    <property type="evidence" value="ECO:0007669"/>
    <property type="project" value="UniProtKB-ARBA"/>
</dbReference>
<dbReference type="CDD" id="cd04322">
    <property type="entry name" value="LysRS_N"/>
    <property type="match status" value="1"/>
</dbReference>
<evidence type="ECO:0000256" key="2">
    <source>
        <dbReference type="ARBA" id="ARBA00022598"/>
    </source>
</evidence>
<dbReference type="InterPro" id="IPR006195">
    <property type="entry name" value="aa-tRNA-synth_II"/>
</dbReference>
<dbReference type="Pfam" id="PF00152">
    <property type="entry name" value="tRNA-synt_2"/>
    <property type="match status" value="1"/>
</dbReference>
<dbReference type="Pfam" id="PF01336">
    <property type="entry name" value="tRNA_anti-codon"/>
    <property type="match status" value="1"/>
</dbReference>
<evidence type="ECO:0000256" key="9">
    <source>
        <dbReference type="HAMAP-Rule" id="MF_00252"/>
    </source>
</evidence>
<comment type="catalytic activity">
    <reaction evidence="8 9 10">
        <text>tRNA(Lys) + L-lysine + ATP = L-lysyl-tRNA(Lys) + AMP + diphosphate</text>
        <dbReference type="Rhea" id="RHEA:20792"/>
        <dbReference type="Rhea" id="RHEA-COMP:9696"/>
        <dbReference type="Rhea" id="RHEA-COMP:9697"/>
        <dbReference type="ChEBI" id="CHEBI:30616"/>
        <dbReference type="ChEBI" id="CHEBI:32551"/>
        <dbReference type="ChEBI" id="CHEBI:33019"/>
        <dbReference type="ChEBI" id="CHEBI:78442"/>
        <dbReference type="ChEBI" id="CHEBI:78529"/>
        <dbReference type="ChEBI" id="CHEBI:456215"/>
        <dbReference type="EC" id="6.1.1.6"/>
    </reaction>
</comment>
<feature type="binding site" evidence="9">
    <location>
        <position position="405"/>
    </location>
    <ligand>
        <name>Mg(2+)</name>
        <dbReference type="ChEBI" id="CHEBI:18420"/>
        <label>1</label>
    </ligand>
</feature>
<dbReference type="PROSITE" id="PS50862">
    <property type="entry name" value="AA_TRNA_LIGASE_II"/>
    <property type="match status" value="1"/>
</dbReference>
<accession>A0A0X8H1P0</accession>
<keyword evidence="2 9" id="KW-0436">Ligase</keyword>
<dbReference type="GO" id="GO:0006430">
    <property type="term" value="P:lysyl-tRNA aminoacylation"/>
    <property type="evidence" value="ECO:0007669"/>
    <property type="project" value="UniProtKB-UniRule"/>
</dbReference>
<comment type="subunit">
    <text evidence="9">Homodimer.</text>
</comment>
<dbReference type="HAMAP" id="MF_00252">
    <property type="entry name" value="Lys_tRNA_synth_class2"/>
    <property type="match status" value="1"/>
</dbReference>
<dbReference type="KEGG" id="erl:AOC36_10985"/>
<feature type="binding site" evidence="9">
    <location>
        <position position="412"/>
    </location>
    <ligand>
        <name>Mg(2+)</name>
        <dbReference type="ChEBI" id="CHEBI:18420"/>
        <label>2</label>
    </ligand>
</feature>
<organism evidence="12 13">
    <name type="scientific">Erysipelothrix larvae</name>
    <dbReference type="NCBI Taxonomy" id="1514105"/>
    <lineage>
        <taxon>Bacteria</taxon>
        <taxon>Bacillati</taxon>
        <taxon>Bacillota</taxon>
        <taxon>Erysipelotrichia</taxon>
        <taxon>Erysipelotrichales</taxon>
        <taxon>Erysipelotrichaceae</taxon>
        <taxon>Erysipelothrix</taxon>
    </lineage>
</organism>
<evidence type="ECO:0000256" key="1">
    <source>
        <dbReference type="ARBA" id="ARBA00008226"/>
    </source>
</evidence>
<keyword evidence="5 9" id="KW-0067">ATP-binding</keyword>
<dbReference type="STRING" id="1514105.AOC36_10985"/>
<dbReference type="EMBL" id="CP013213">
    <property type="protein sequence ID" value="AMC94479.1"/>
    <property type="molecule type" value="Genomic_DNA"/>
</dbReference>
<protein>
    <recommendedName>
        <fullName evidence="9">Lysine--tRNA ligase</fullName>
        <ecNumber evidence="9">6.1.1.6</ecNumber>
    </recommendedName>
    <alternativeName>
        <fullName evidence="9">Lysyl-tRNA synthetase</fullName>
        <shortName evidence="9">LysRS</shortName>
    </alternativeName>
</protein>
<dbReference type="EC" id="6.1.1.6" evidence="9"/>
<dbReference type="NCBIfam" id="NF001756">
    <property type="entry name" value="PRK00484.1"/>
    <property type="match status" value="1"/>
</dbReference>
<dbReference type="NCBIfam" id="TIGR00499">
    <property type="entry name" value="lysS_bact"/>
    <property type="match status" value="1"/>
</dbReference>
<dbReference type="PRINTS" id="PR00982">
    <property type="entry name" value="TRNASYNTHLYS"/>
</dbReference>
<dbReference type="OrthoDB" id="9801152at2"/>
<dbReference type="Gene3D" id="2.40.50.140">
    <property type="entry name" value="Nucleic acid-binding proteins"/>
    <property type="match status" value="1"/>
</dbReference>
<evidence type="ECO:0000256" key="10">
    <source>
        <dbReference type="RuleBase" id="RU000336"/>
    </source>
</evidence>
<keyword evidence="3 9" id="KW-0479">Metal-binding</keyword>
<evidence type="ECO:0000256" key="5">
    <source>
        <dbReference type="ARBA" id="ARBA00022840"/>
    </source>
</evidence>
<dbReference type="GO" id="GO:0000287">
    <property type="term" value="F:magnesium ion binding"/>
    <property type="evidence" value="ECO:0007669"/>
    <property type="project" value="UniProtKB-UniRule"/>
</dbReference>
<dbReference type="GO" id="GO:0000049">
    <property type="term" value="F:tRNA binding"/>
    <property type="evidence" value="ECO:0007669"/>
    <property type="project" value="TreeGrafter"/>
</dbReference>
<dbReference type="Gene3D" id="3.30.930.10">
    <property type="entry name" value="Bira Bifunctional Protein, Domain 2"/>
    <property type="match status" value="1"/>
</dbReference>
<dbReference type="PANTHER" id="PTHR42918:SF15">
    <property type="entry name" value="LYSINE--TRNA LIGASE, CHLOROPLASTIC_MITOCHONDRIAL"/>
    <property type="match status" value="1"/>
</dbReference>
<dbReference type="AlphaFoldDB" id="A0A0X8H1P0"/>
<name>A0A0X8H1P0_9FIRM</name>
<comment type="cofactor">
    <cofactor evidence="9 10">
        <name>Mg(2+)</name>
        <dbReference type="ChEBI" id="CHEBI:18420"/>
    </cofactor>
    <text evidence="9 10">Binds 3 Mg(2+) ions per subunit.</text>
</comment>
<dbReference type="GO" id="GO:0140096">
    <property type="term" value="F:catalytic activity, acting on a protein"/>
    <property type="evidence" value="ECO:0007669"/>
    <property type="project" value="UniProtKB-ARBA"/>
</dbReference>
<evidence type="ECO:0000256" key="3">
    <source>
        <dbReference type="ARBA" id="ARBA00022723"/>
    </source>
</evidence>
<keyword evidence="7 9" id="KW-0030">Aminoacyl-tRNA synthetase</keyword>
<dbReference type="InterPro" id="IPR018149">
    <property type="entry name" value="Lys-tRNA-synth_II_C"/>
</dbReference>
<dbReference type="InterPro" id="IPR004364">
    <property type="entry name" value="Aa-tRNA-synt_II"/>
</dbReference>
<reference evidence="12 13" key="1">
    <citation type="submission" date="2015-10" db="EMBL/GenBank/DDBJ databases">
        <title>Erysipelothrix larvae sp. LV19 isolated from the larval gut of the rhinoceros beetle, Trypoxylus dichotomus.</title>
        <authorList>
            <person name="Lim S."/>
            <person name="Kim B.-C."/>
        </authorList>
    </citation>
    <scope>NUCLEOTIDE SEQUENCE [LARGE SCALE GENOMIC DNA]</scope>
    <source>
        <strain evidence="12 13">LV19</strain>
    </source>
</reference>
<dbReference type="InterPro" id="IPR012340">
    <property type="entry name" value="NA-bd_OB-fold"/>
</dbReference>
<evidence type="ECO:0000256" key="4">
    <source>
        <dbReference type="ARBA" id="ARBA00022741"/>
    </source>
</evidence>